<dbReference type="PANTHER" id="PTHR43734">
    <property type="entry name" value="PHYTOENE DESATURASE"/>
    <property type="match status" value="1"/>
</dbReference>
<feature type="domain" description="Amine oxidase" evidence="2">
    <location>
        <begin position="14"/>
        <end position="269"/>
    </location>
</feature>
<organism evidence="3 4">
    <name type="scientific">Flavipsychrobacter stenotrophus</name>
    <dbReference type="NCBI Taxonomy" id="2077091"/>
    <lineage>
        <taxon>Bacteria</taxon>
        <taxon>Pseudomonadati</taxon>
        <taxon>Bacteroidota</taxon>
        <taxon>Chitinophagia</taxon>
        <taxon>Chitinophagales</taxon>
        <taxon>Chitinophagaceae</taxon>
        <taxon>Flavipsychrobacter</taxon>
    </lineage>
</organism>
<dbReference type="InterPro" id="IPR036188">
    <property type="entry name" value="FAD/NAD-bd_sf"/>
</dbReference>
<dbReference type="OrthoDB" id="9769600at2"/>
<accession>A0A2S7T2E8</accession>
<dbReference type="RefSeq" id="WP_105037935.1">
    <property type="nucleotide sequence ID" value="NZ_PPSL01000001.1"/>
</dbReference>
<dbReference type="Proteomes" id="UP000239872">
    <property type="component" value="Unassembled WGS sequence"/>
</dbReference>
<dbReference type="Gene3D" id="3.50.50.60">
    <property type="entry name" value="FAD/NAD(P)-binding domain"/>
    <property type="match status" value="1"/>
</dbReference>
<keyword evidence="4" id="KW-1185">Reference proteome</keyword>
<evidence type="ECO:0000256" key="1">
    <source>
        <dbReference type="ARBA" id="ARBA00006046"/>
    </source>
</evidence>
<evidence type="ECO:0000313" key="3">
    <source>
        <dbReference type="EMBL" id="PQJ13051.1"/>
    </source>
</evidence>
<proteinExistence type="inferred from homology"/>
<name>A0A2S7T2E8_9BACT</name>
<dbReference type="AlphaFoldDB" id="A0A2S7T2E8"/>
<gene>
    <name evidence="3" type="ORF">CJD36_004725</name>
</gene>
<evidence type="ECO:0000259" key="2">
    <source>
        <dbReference type="Pfam" id="PF01593"/>
    </source>
</evidence>
<comment type="similarity">
    <text evidence="1">Belongs to the carotenoid/retinoid oxidoreductase family.</text>
</comment>
<protein>
    <submittedName>
        <fullName evidence="3">Amine oxidase</fullName>
    </submittedName>
</protein>
<dbReference type="SUPFAM" id="SSF51905">
    <property type="entry name" value="FAD/NAD(P)-binding domain"/>
    <property type="match status" value="1"/>
</dbReference>
<comment type="caution">
    <text evidence="3">The sequence shown here is derived from an EMBL/GenBank/DDBJ whole genome shotgun (WGS) entry which is preliminary data.</text>
</comment>
<evidence type="ECO:0000313" key="4">
    <source>
        <dbReference type="Proteomes" id="UP000239872"/>
    </source>
</evidence>
<sequence length="464" mass="53019">MSHHKYIIIGAGPTGLGAAYRLKELGVEDFTVLEKEPTAGGLSTSFVDDMGFTWDIGGHVQFSHYKYFDDLMMKALGEDGWLNHQRESWVWIRDRFVPYPFQNNIRCLPKEEMWQCLQGLIKEYKSASYPKPANFREWIIATLGQGIADVFMIPYNFKVWAFPPEMMSYTWIGERVAIADLEKVSKNILFDIEDVSWGPNSTFQFPKYGGTGAIWLSVAKMIGHDKFRFGSHVETIDEKTKTIYCADGSTHTYDKLINTMPMDILVHKLKHGNDAHKEVVKLLKHSTTHIIGVGLKGKPAPDLETKCWMYFPEDNCPFYRVTVFSNYSPNNVPDINQHWSLMAEVSQSECKPVNADTIVEETIQGMLNTKLIESREDIISVWYKSLDYGYPTPSTDRDKAINKVVPELDKLDIYSRGRFGGWKYEVSNQDHSLMQGVEIVNKLELGINEITFPFPATANAMWGK</sequence>
<reference evidence="3 4" key="1">
    <citation type="submission" date="2018-01" db="EMBL/GenBank/DDBJ databases">
        <title>A novel member of the phylum Bacteroidetes isolated from glacier ice.</title>
        <authorList>
            <person name="Liu Q."/>
            <person name="Xin Y.-H."/>
        </authorList>
    </citation>
    <scope>NUCLEOTIDE SEQUENCE [LARGE SCALE GENOMIC DNA]</scope>
    <source>
        <strain evidence="3 4">RB1R16</strain>
    </source>
</reference>
<dbReference type="InterPro" id="IPR002937">
    <property type="entry name" value="Amino_oxidase"/>
</dbReference>
<dbReference type="PANTHER" id="PTHR43734:SF4">
    <property type="entry name" value="AMINE OXIDASE DOMAIN-CONTAINING PROTEIN"/>
    <property type="match status" value="1"/>
</dbReference>
<dbReference type="GO" id="GO:0016491">
    <property type="term" value="F:oxidoreductase activity"/>
    <property type="evidence" value="ECO:0007669"/>
    <property type="project" value="InterPro"/>
</dbReference>
<dbReference type="Pfam" id="PF01593">
    <property type="entry name" value="Amino_oxidase"/>
    <property type="match status" value="1"/>
</dbReference>
<dbReference type="PRINTS" id="PR00419">
    <property type="entry name" value="ADXRDTASE"/>
</dbReference>
<dbReference type="EMBL" id="PPSL01000001">
    <property type="protein sequence ID" value="PQJ13051.1"/>
    <property type="molecule type" value="Genomic_DNA"/>
</dbReference>